<dbReference type="GO" id="GO:0005737">
    <property type="term" value="C:cytoplasm"/>
    <property type="evidence" value="ECO:0007669"/>
    <property type="project" value="TreeGrafter"/>
</dbReference>
<dbReference type="AlphaFoldDB" id="A0A0K8SQD1"/>
<dbReference type="Gene3D" id="2.60.120.590">
    <property type="entry name" value="Alpha-ketoglutarate-dependent dioxygenase AlkB-like"/>
    <property type="match status" value="1"/>
</dbReference>
<keyword evidence="3" id="KW-0560">Oxidoreductase</keyword>
<dbReference type="GO" id="GO:0005634">
    <property type="term" value="C:nucleus"/>
    <property type="evidence" value="ECO:0007669"/>
    <property type="project" value="TreeGrafter"/>
</dbReference>
<evidence type="ECO:0000256" key="3">
    <source>
        <dbReference type="ARBA" id="ARBA00023002"/>
    </source>
</evidence>
<dbReference type="EMBL" id="GBRD01010485">
    <property type="protein sequence ID" value="JAG55339.1"/>
    <property type="molecule type" value="Transcribed_RNA"/>
</dbReference>
<dbReference type="InterPro" id="IPR005123">
    <property type="entry name" value="Oxoglu/Fe-dep_dioxygenase_dom"/>
</dbReference>
<dbReference type="GO" id="GO:0035513">
    <property type="term" value="P:oxidative RNA demethylation"/>
    <property type="evidence" value="ECO:0007669"/>
    <property type="project" value="TreeGrafter"/>
</dbReference>
<accession>A0A0K8SQD1</accession>
<dbReference type="SUPFAM" id="SSF51197">
    <property type="entry name" value="Clavaminate synthase-like"/>
    <property type="match status" value="1"/>
</dbReference>
<evidence type="ECO:0000256" key="1">
    <source>
        <dbReference type="ARBA" id="ARBA00022723"/>
    </source>
</evidence>
<dbReference type="Pfam" id="PF13532">
    <property type="entry name" value="2OG-FeII_Oxy_2"/>
    <property type="match status" value="1"/>
</dbReference>
<dbReference type="GO" id="GO:0035516">
    <property type="term" value="F:broad specificity oxidative DNA demethylase activity"/>
    <property type="evidence" value="ECO:0007669"/>
    <property type="project" value="TreeGrafter"/>
</dbReference>
<feature type="binding site" evidence="5">
    <location>
        <position position="193"/>
    </location>
    <ligand>
        <name>Fe cation</name>
        <dbReference type="ChEBI" id="CHEBI:24875"/>
        <note>catalytic</note>
    </ligand>
</feature>
<keyword evidence="1 5" id="KW-0479">Metal-binding</keyword>
<protein>
    <recommendedName>
        <fullName evidence="6">Fe2OG dioxygenase domain-containing protein</fullName>
    </recommendedName>
</protein>
<evidence type="ECO:0000313" key="7">
    <source>
        <dbReference type="EMBL" id="JAG55339.1"/>
    </source>
</evidence>
<evidence type="ECO:0000256" key="4">
    <source>
        <dbReference type="ARBA" id="ARBA00023004"/>
    </source>
</evidence>
<dbReference type="PANTHER" id="PTHR16557:SF2">
    <property type="entry name" value="NUCLEIC ACID DIOXYGENASE ALKBH1"/>
    <property type="match status" value="1"/>
</dbReference>
<dbReference type="GO" id="GO:0008198">
    <property type="term" value="F:ferrous iron binding"/>
    <property type="evidence" value="ECO:0007669"/>
    <property type="project" value="TreeGrafter"/>
</dbReference>
<dbReference type="PROSITE" id="PS51471">
    <property type="entry name" value="FE2OG_OXY"/>
    <property type="match status" value="1"/>
</dbReference>
<dbReference type="GO" id="GO:0035515">
    <property type="term" value="F:oxidative RNA demethylase activity"/>
    <property type="evidence" value="ECO:0007669"/>
    <property type="project" value="TreeGrafter"/>
</dbReference>
<name>A0A0K8SQD1_LYGHE</name>
<dbReference type="InterPro" id="IPR004574">
    <property type="entry name" value="Alkb"/>
</dbReference>
<comment type="cofactor">
    <cofactor evidence="5">
        <name>Fe(2+)</name>
        <dbReference type="ChEBI" id="CHEBI:29033"/>
    </cofactor>
    <text evidence="5">Binds 1 Fe(2+) ion per subunit.</text>
</comment>
<evidence type="ECO:0000259" key="6">
    <source>
        <dbReference type="PROSITE" id="PS51471"/>
    </source>
</evidence>
<reference evidence="7" key="1">
    <citation type="submission" date="2014-09" db="EMBL/GenBank/DDBJ databases">
        <authorList>
            <person name="Magalhaes I.L.F."/>
            <person name="Oliveira U."/>
            <person name="Santos F.R."/>
            <person name="Vidigal T.H.D.A."/>
            <person name="Brescovit A.D."/>
            <person name="Santos A.J."/>
        </authorList>
    </citation>
    <scope>NUCLEOTIDE SEQUENCE</scope>
</reference>
<feature type="domain" description="Fe2OG dioxygenase" evidence="6">
    <location>
        <begin position="175"/>
        <end position="295"/>
    </location>
</feature>
<proteinExistence type="predicted"/>
<feature type="binding site" evidence="5">
    <location>
        <position position="195"/>
    </location>
    <ligand>
        <name>Fe cation</name>
        <dbReference type="ChEBI" id="CHEBI:24875"/>
        <note>catalytic</note>
    </ligand>
</feature>
<dbReference type="InterPro" id="IPR037151">
    <property type="entry name" value="AlkB-like_sf"/>
</dbReference>
<dbReference type="PANTHER" id="PTHR16557">
    <property type="entry name" value="ALKYLATED DNA REPAIR PROTEIN ALKB-RELATED"/>
    <property type="match status" value="1"/>
</dbReference>
<evidence type="ECO:0000256" key="2">
    <source>
        <dbReference type="ARBA" id="ARBA00022964"/>
    </source>
</evidence>
<organism evidence="7">
    <name type="scientific">Lygus hesperus</name>
    <name type="common">Western plant bug</name>
    <dbReference type="NCBI Taxonomy" id="30085"/>
    <lineage>
        <taxon>Eukaryota</taxon>
        <taxon>Metazoa</taxon>
        <taxon>Ecdysozoa</taxon>
        <taxon>Arthropoda</taxon>
        <taxon>Hexapoda</taxon>
        <taxon>Insecta</taxon>
        <taxon>Pterygota</taxon>
        <taxon>Neoptera</taxon>
        <taxon>Paraneoptera</taxon>
        <taxon>Hemiptera</taxon>
        <taxon>Heteroptera</taxon>
        <taxon>Panheteroptera</taxon>
        <taxon>Cimicomorpha</taxon>
        <taxon>Miridae</taxon>
        <taxon>Mirini</taxon>
        <taxon>Lygus</taxon>
    </lineage>
</organism>
<dbReference type="InterPro" id="IPR027450">
    <property type="entry name" value="AlkB-like"/>
</dbReference>
<keyword evidence="2" id="KW-0223">Dioxygenase</keyword>
<keyword evidence="4 5" id="KW-0408">Iron</keyword>
<sequence>MEASMFKSQFKYYRNKANKPNERELGSCLTPRPTHGVLNDISEQSLKDLGLTDPTQWTVFEHNQHPGLLVVKNVFSNDGQYYWIHRCVVDYPAPPNLNNLSPIGLLSNDENWYDVCLNYSARKSAIFRKLRWVTLGYHHNWDTKVYSDDRRSPFPQDLARLCEIVARVVTGCGFSAEAAIVNYYYHSSTISGHTDHSEPNVDAPLLSFSFGDSAIFLIGGASHDDPASPILIESGDVVIMSGPSRLSVHGVPRILPAKEHPWEQLNNNAKADPHRDIVTEFISQARVNMNVRQVLFPGEKTLNGH</sequence>
<feature type="binding site" evidence="5">
    <location>
        <position position="249"/>
    </location>
    <ligand>
        <name>Fe cation</name>
        <dbReference type="ChEBI" id="CHEBI:24875"/>
        <note>catalytic</note>
    </ligand>
</feature>
<evidence type="ECO:0000256" key="5">
    <source>
        <dbReference type="PIRSR" id="PIRSR604574-2"/>
    </source>
</evidence>